<accession>A0ABY9THP2</accession>
<comment type="subcellular location">
    <subcellularLocation>
        <location evidence="1">Cell membrane</location>
        <topology evidence="1">Multi-pass membrane protein</topology>
    </subcellularLocation>
</comment>
<feature type="transmembrane region" description="Helical" evidence="6">
    <location>
        <begin position="358"/>
        <end position="379"/>
    </location>
</feature>
<feature type="transmembrane region" description="Helical" evidence="6">
    <location>
        <begin position="162"/>
        <end position="182"/>
    </location>
</feature>
<dbReference type="Gene3D" id="1.20.1740.10">
    <property type="entry name" value="Amino acid/polyamine transporter I"/>
    <property type="match status" value="1"/>
</dbReference>
<protein>
    <submittedName>
        <fullName evidence="7">Amino acid permease</fullName>
    </submittedName>
</protein>
<dbReference type="InterPro" id="IPR002293">
    <property type="entry name" value="AA/rel_permease1"/>
</dbReference>
<feature type="transmembrane region" description="Helical" evidence="6">
    <location>
        <begin position="42"/>
        <end position="62"/>
    </location>
</feature>
<evidence type="ECO:0000256" key="6">
    <source>
        <dbReference type="SAM" id="Phobius"/>
    </source>
</evidence>
<sequence>MSGQGLIRTLSKREVLVLAVGAMIGWSWVIMTGIWLSSAGSLGTLLAFLVGGFAIILISLTYAELVSAMPKVGGEHVYTERAFGRTGSFICTWAIIMAYVTVPTFESAALPLAIEYLLPNLEVGYLWSVFDAEVYISYAIIGVVATIAMTTINVLGIKFMAVVQTTITSCFIIVGLMFLMGVASEFDLTYLTPLFVDDHKGFFAVLAMIPALMIGFDVIPQSAEEINLDPKVIGKVLVFSVAMAVLWYCLICFGVALSMNSEQLSNSSMATADAHANVWHGQWAGNLTVFGGIAGIITSWNAFILGGSRAIYALAKAGQLPAAFAKLHPKYNTPYVAILFIGLLCCISPFFGKTILVWLINAGSFAVVIGYGMVAYAFLKLRQTEPDMPRPFKVKHGKLVGWSALIVSICLAWIYLPWGPSSLLWPYEWVMIIAWSVLGLILFLMAKRKHA</sequence>
<evidence type="ECO:0000313" key="8">
    <source>
        <dbReference type="Proteomes" id="UP001248581"/>
    </source>
</evidence>
<feature type="transmembrane region" description="Helical" evidence="6">
    <location>
        <begin position="333"/>
        <end position="352"/>
    </location>
</feature>
<proteinExistence type="predicted"/>
<feature type="transmembrane region" description="Helical" evidence="6">
    <location>
        <begin position="399"/>
        <end position="418"/>
    </location>
</feature>
<feature type="transmembrane region" description="Helical" evidence="6">
    <location>
        <begin position="82"/>
        <end position="102"/>
    </location>
</feature>
<keyword evidence="5 6" id="KW-0472">Membrane</keyword>
<dbReference type="InterPro" id="IPR050367">
    <property type="entry name" value="APC_superfamily"/>
</dbReference>
<evidence type="ECO:0000256" key="3">
    <source>
        <dbReference type="ARBA" id="ARBA00022692"/>
    </source>
</evidence>
<keyword evidence="4 6" id="KW-1133">Transmembrane helix</keyword>
<evidence type="ECO:0000256" key="5">
    <source>
        <dbReference type="ARBA" id="ARBA00023136"/>
    </source>
</evidence>
<organism evidence="7 8">
    <name type="scientific">Thalassotalea nanhaiensis</name>
    <dbReference type="NCBI Taxonomy" id="3065648"/>
    <lineage>
        <taxon>Bacteria</taxon>
        <taxon>Pseudomonadati</taxon>
        <taxon>Pseudomonadota</taxon>
        <taxon>Gammaproteobacteria</taxon>
        <taxon>Alteromonadales</taxon>
        <taxon>Colwelliaceae</taxon>
        <taxon>Thalassotalea</taxon>
    </lineage>
</organism>
<dbReference type="Pfam" id="PF13520">
    <property type="entry name" value="AA_permease_2"/>
    <property type="match status" value="1"/>
</dbReference>
<keyword evidence="3 6" id="KW-0812">Transmembrane</keyword>
<dbReference type="EMBL" id="CP134146">
    <property type="protein sequence ID" value="WNC68313.1"/>
    <property type="molecule type" value="Genomic_DNA"/>
</dbReference>
<evidence type="ECO:0000256" key="1">
    <source>
        <dbReference type="ARBA" id="ARBA00004651"/>
    </source>
</evidence>
<feature type="transmembrane region" description="Helical" evidence="6">
    <location>
        <begin position="15"/>
        <end position="36"/>
    </location>
</feature>
<evidence type="ECO:0000256" key="2">
    <source>
        <dbReference type="ARBA" id="ARBA00022475"/>
    </source>
</evidence>
<keyword evidence="2" id="KW-1003">Cell membrane</keyword>
<dbReference type="PIRSF" id="PIRSF006060">
    <property type="entry name" value="AA_transporter"/>
    <property type="match status" value="1"/>
</dbReference>
<feature type="transmembrane region" description="Helical" evidence="6">
    <location>
        <begin position="202"/>
        <end position="220"/>
    </location>
</feature>
<dbReference type="PANTHER" id="PTHR42770">
    <property type="entry name" value="AMINO ACID TRANSPORTER-RELATED"/>
    <property type="match status" value="1"/>
</dbReference>
<feature type="transmembrane region" description="Helical" evidence="6">
    <location>
        <begin position="424"/>
        <end position="446"/>
    </location>
</feature>
<feature type="transmembrane region" description="Helical" evidence="6">
    <location>
        <begin position="232"/>
        <end position="259"/>
    </location>
</feature>
<dbReference type="RefSeq" id="WP_348387469.1">
    <property type="nucleotide sequence ID" value="NZ_CP134146.1"/>
</dbReference>
<dbReference type="Proteomes" id="UP001248581">
    <property type="component" value="Chromosome"/>
</dbReference>
<reference evidence="8" key="1">
    <citation type="submission" date="2023-09" db="EMBL/GenBank/DDBJ databases">
        <authorList>
            <person name="Li S."/>
            <person name="Li X."/>
            <person name="Zhang C."/>
            <person name="Zhao Z."/>
        </authorList>
    </citation>
    <scope>NUCLEOTIDE SEQUENCE [LARGE SCALE GENOMIC DNA]</scope>
    <source>
        <strain evidence="8">SQ345</strain>
    </source>
</reference>
<evidence type="ECO:0000256" key="4">
    <source>
        <dbReference type="ARBA" id="ARBA00022989"/>
    </source>
</evidence>
<dbReference type="PANTHER" id="PTHR42770:SF7">
    <property type="entry name" value="MEMBRANE PROTEIN"/>
    <property type="match status" value="1"/>
</dbReference>
<keyword evidence="8" id="KW-1185">Reference proteome</keyword>
<feature type="transmembrane region" description="Helical" evidence="6">
    <location>
        <begin position="289"/>
        <end position="312"/>
    </location>
</feature>
<name>A0ABY9THP2_9GAMM</name>
<evidence type="ECO:0000313" key="7">
    <source>
        <dbReference type="EMBL" id="WNC68313.1"/>
    </source>
</evidence>
<feature type="transmembrane region" description="Helical" evidence="6">
    <location>
        <begin position="135"/>
        <end position="155"/>
    </location>
</feature>
<gene>
    <name evidence="7" type="ORF">RI845_17560</name>
</gene>